<accession>W2P2N0</accession>
<dbReference type="VEuPathDB" id="FungiDB:PPTG_24172"/>
<reference evidence="1" key="1">
    <citation type="submission" date="2013-11" db="EMBL/GenBank/DDBJ databases">
        <title>The Genome Sequence of Phytophthora parasitica IAC_01/95.</title>
        <authorList>
            <consortium name="The Broad Institute Genomics Platform"/>
            <person name="Russ C."/>
            <person name="Tyler B."/>
            <person name="Panabieres F."/>
            <person name="Shan W."/>
            <person name="Tripathy S."/>
            <person name="Grunwald N."/>
            <person name="Machado M."/>
            <person name="Johnson C.S."/>
            <person name="Arredondo F."/>
            <person name="Hong C."/>
            <person name="Coffey M."/>
            <person name="Young S.K."/>
            <person name="Zeng Q."/>
            <person name="Gargeya S."/>
            <person name="Fitzgerald M."/>
            <person name="Abouelleil A."/>
            <person name="Alvarado L."/>
            <person name="Chapman S.B."/>
            <person name="Gainer-Dewar J."/>
            <person name="Goldberg J."/>
            <person name="Griggs A."/>
            <person name="Gujja S."/>
            <person name="Hansen M."/>
            <person name="Howarth C."/>
            <person name="Imamovic A."/>
            <person name="Ireland A."/>
            <person name="Larimer J."/>
            <person name="McCowan C."/>
            <person name="Murphy C."/>
            <person name="Pearson M."/>
            <person name="Poon T.W."/>
            <person name="Priest M."/>
            <person name="Roberts A."/>
            <person name="Saif S."/>
            <person name="Shea T."/>
            <person name="Sykes S."/>
            <person name="Wortman J."/>
            <person name="Nusbaum C."/>
            <person name="Birren B."/>
        </authorList>
    </citation>
    <scope>NUCLEOTIDE SEQUENCE [LARGE SCALE GENOMIC DNA]</scope>
    <source>
        <strain evidence="1">IAC_01/95</strain>
    </source>
</reference>
<evidence type="ECO:0000313" key="1">
    <source>
        <dbReference type="EMBL" id="ETM54184.1"/>
    </source>
</evidence>
<name>W2P2N0_PHYNI</name>
<proteinExistence type="predicted"/>
<gene>
    <name evidence="1" type="ORF">L914_02445</name>
</gene>
<dbReference type="EMBL" id="KI691080">
    <property type="protein sequence ID" value="ETM54184.1"/>
    <property type="molecule type" value="Genomic_DNA"/>
</dbReference>
<dbReference type="Proteomes" id="UP000054532">
    <property type="component" value="Unassembled WGS sequence"/>
</dbReference>
<sequence>MIGFCGSVVKLILNSNQQSGLEFQHTTRFASANNRLSLESPLQQFSAYFAYTAPKKGGNALGMKALRWVLMVIVRTKVFKYRDWSRTHLQQLRSLQLLRWLNNLQCPTFDHQFQL</sequence>
<organism evidence="1">
    <name type="scientific">Phytophthora nicotianae</name>
    <name type="common">Potato buckeye rot agent</name>
    <name type="synonym">Phytophthora parasitica</name>
    <dbReference type="NCBI Taxonomy" id="4792"/>
    <lineage>
        <taxon>Eukaryota</taxon>
        <taxon>Sar</taxon>
        <taxon>Stramenopiles</taxon>
        <taxon>Oomycota</taxon>
        <taxon>Peronosporomycetes</taxon>
        <taxon>Peronosporales</taxon>
        <taxon>Peronosporaceae</taxon>
        <taxon>Phytophthora</taxon>
    </lineage>
</organism>
<dbReference type="AlphaFoldDB" id="W2P2N0"/>
<protein>
    <submittedName>
        <fullName evidence="1">Uncharacterized protein</fullName>
    </submittedName>
</protein>
<feature type="non-terminal residue" evidence="1">
    <location>
        <position position="115"/>
    </location>
</feature>